<dbReference type="GO" id="GO:0046512">
    <property type="term" value="P:sphingosine biosynthetic process"/>
    <property type="evidence" value="ECO:0007669"/>
    <property type="project" value="TreeGrafter"/>
</dbReference>
<sequence length="806" mass="86469">MTTTFSARRCRHSLASVGVLLSLIACSANSPGDAVGGGGAAALCQAGELTGDQMLAVRPAQPNAPLADLSHYRARRAPRANDAQLNSGDCATNGRFRYGAGTGDITGPAFGQELLGYADPQQISEGIHTRQFARAFAFSSSCGGREGRAMLITVENALAFDSIKFGLLERIAADTTHRLGDYWTLDNILVSATHTHSSSAGQSHYDLANIFALGLDQQAYQSLIDGVYDALLQAHLNWMAATPSSVKIAMGELFDGNFNRSTDAYGLNPAAERAAFVDTQGREVDTNRWMTLLKLQRDDGTPVGMLNWYAIHGTSIGQTSKLFSGDNKGYAAQRFDRDFAGSVLGSGFVSGFFQGDEGDNSPNPFMIGLSEADLRGRESAGWRARGGGRDDYEAAQISGHKQYARARQLWDSARESLVGEVRAVHLALEMPRVQVEAPGEYAADLLPSDGVYRTCEPALGISFAGGAEDGRGPFTEGQACPISSDTAAYIGQYLQDTILPLAGGALPSSLLVPVGCYNPAFTLLGYGCHMEKPIAIPLALAPAGQPIYQAQPRTIPIQIITLGNLAVVSVPWETTTTAGRRLRDAVLDTLQDAGVDYAVIAGLSNTYIHYLTTREEYRAQNYEGAANVFGPWSEEAVRQEYVRLARHLRDGTPVQSPYAAASFVDNTPLLRHLPIVDDGRLPAGTAFGDVAEQPAARYTLSATERTVVAARFYAGHPRRDLLRGSSYLYVERLDGEQWTVVATDNDWSTYFSYQPRADGAANLALVQWQVPAGTRAGTYRIRHQGASASGPYSGVTQSFELAGCPG</sequence>
<evidence type="ECO:0000313" key="10">
    <source>
        <dbReference type="Proteomes" id="UP000199758"/>
    </source>
</evidence>
<evidence type="ECO:0000313" key="9">
    <source>
        <dbReference type="EMBL" id="SHG91805.1"/>
    </source>
</evidence>
<comment type="similarity">
    <text evidence="1 5">Belongs to the neutral ceramidase family.</text>
</comment>
<dbReference type="GO" id="GO:0016020">
    <property type="term" value="C:membrane"/>
    <property type="evidence" value="ECO:0007669"/>
    <property type="project" value="GOC"/>
</dbReference>
<dbReference type="AlphaFoldDB" id="A0A1M5NQT6"/>
<evidence type="ECO:0000256" key="5">
    <source>
        <dbReference type="RuleBase" id="RU366019"/>
    </source>
</evidence>
<keyword evidence="2 5" id="KW-0378">Hydrolase</keyword>
<dbReference type="GO" id="GO:0005576">
    <property type="term" value="C:extracellular region"/>
    <property type="evidence" value="ECO:0007669"/>
    <property type="project" value="TreeGrafter"/>
</dbReference>
<keyword evidence="10" id="KW-1185">Reference proteome</keyword>
<dbReference type="InterPro" id="IPR006823">
    <property type="entry name" value="Ceramidase_alk"/>
</dbReference>
<gene>
    <name evidence="9" type="ORF">SAMN04488068_1813</name>
</gene>
<evidence type="ECO:0000256" key="1">
    <source>
        <dbReference type="ARBA" id="ARBA00009835"/>
    </source>
</evidence>
<dbReference type="InterPro" id="IPR031331">
    <property type="entry name" value="NEUT/ALK_ceramidase_C"/>
</dbReference>
<feature type="binding site" evidence="4">
    <location>
        <position position="312"/>
    </location>
    <ligand>
        <name>Zn(2+)</name>
        <dbReference type="ChEBI" id="CHEBI:29105"/>
    </ligand>
</feature>
<evidence type="ECO:0000256" key="3">
    <source>
        <dbReference type="PIRSR" id="PIRSR606823-1"/>
    </source>
</evidence>
<dbReference type="GO" id="GO:0046872">
    <property type="term" value="F:metal ion binding"/>
    <property type="evidence" value="ECO:0007669"/>
    <property type="project" value="UniProtKB-KW"/>
</dbReference>
<evidence type="ECO:0000256" key="4">
    <source>
        <dbReference type="PIRSR" id="PIRSR606823-2"/>
    </source>
</evidence>
<dbReference type="PANTHER" id="PTHR12670">
    <property type="entry name" value="CERAMIDASE"/>
    <property type="match status" value="1"/>
</dbReference>
<evidence type="ECO:0000259" key="7">
    <source>
        <dbReference type="Pfam" id="PF04734"/>
    </source>
</evidence>
<dbReference type="InterPro" id="IPR038445">
    <property type="entry name" value="NCDase_C_sf"/>
</dbReference>
<feature type="signal peptide" evidence="6">
    <location>
        <begin position="1"/>
        <end position="27"/>
    </location>
</feature>
<keyword evidence="5" id="KW-0443">Lipid metabolism</keyword>
<dbReference type="RefSeq" id="WP_072896739.1">
    <property type="nucleotide sequence ID" value="NZ_FQWZ01000004.1"/>
</dbReference>
<protein>
    <recommendedName>
        <fullName evidence="5">Neutral ceramidase</fullName>
        <ecNumber evidence="5">3.5.1.23</ecNumber>
    </recommendedName>
</protein>
<dbReference type="Pfam" id="PF17048">
    <property type="entry name" value="Ceramidse_alk_C"/>
    <property type="match status" value="1"/>
</dbReference>
<dbReference type="STRING" id="490188.SAMN04488068_1813"/>
<feature type="binding site" evidence="4">
    <location>
        <position position="610"/>
    </location>
    <ligand>
        <name>Zn(2+)</name>
        <dbReference type="ChEBI" id="CHEBI:29105"/>
    </ligand>
</feature>
<dbReference type="GO" id="GO:0046514">
    <property type="term" value="P:ceramide catabolic process"/>
    <property type="evidence" value="ECO:0007669"/>
    <property type="project" value="InterPro"/>
</dbReference>
<dbReference type="GO" id="GO:0042759">
    <property type="term" value="P:long-chain fatty acid biosynthetic process"/>
    <property type="evidence" value="ECO:0007669"/>
    <property type="project" value="TreeGrafter"/>
</dbReference>
<accession>A0A1M5NQT6</accession>
<evidence type="ECO:0000256" key="2">
    <source>
        <dbReference type="ARBA" id="ARBA00022801"/>
    </source>
</evidence>
<evidence type="ECO:0000256" key="6">
    <source>
        <dbReference type="SAM" id="SignalP"/>
    </source>
</evidence>
<feature type="binding site" evidence="4">
    <location>
        <position position="194"/>
    </location>
    <ligand>
        <name>Zn(2+)</name>
        <dbReference type="ChEBI" id="CHEBI:29105"/>
    </ligand>
</feature>
<dbReference type="EMBL" id="FQWZ01000004">
    <property type="protein sequence ID" value="SHG91805.1"/>
    <property type="molecule type" value="Genomic_DNA"/>
</dbReference>
<feature type="chain" id="PRO_5012251699" description="Neutral ceramidase" evidence="6">
    <location>
        <begin position="28"/>
        <end position="806"/>
    </location>
</feature>
<keyword evidence="4" id="KW-0862">Zinc</keyword>
<evidence type="ECO:0000259" key="8">
    <source>
        <dbReference type="Pfam" id="PF17048"/>
    </source>
</evidence>
<dbReference type="Proteomes" id="UP000199758">
    <property type="component" value="Unassembled WGS sequence"/>
</dbReference>
<keyword evidence="4" id="KW-0479">Metal-binding</keyword>
<feature type="binding site" evidence="4">
    <location>
        <position position="573"/>
    </location>
    <ligand>
        <name>Zn(2+)</name>
        <dbReference type="ChEBI" id="CHEBI:29105"/>
    </ligand>
</feature>
<name>A0A1M5NQT6_9GAMM</name>
<proteinExistence type="inferred from homology"/>
<comment type="catalytic activity">
    <reaction evidence="5">
        <text>an N-acylsphing-4-enine + H2O = sphing-4-enine + a fatty acid</text>
        <dbReference type="Rhea" id="RHEA:20856"/>
        <dbReference type="ChEBI" id="CHEBI:15377"/>
        <dbReference type="ChEBI" id="CHEBI:28868"/>
        <dbReference type="ChEBI" id="CHEBI:52639"/>
        <dbReference type="ChEBI" id="CHEBI:57756"/>
        <dbReference type="EC" id="3.5.1.23"/>
    </reaction>
</comment>
<dbReference type="GO" id="GO:0017040">
    <property type="term" value="F:N-acylsphingosine amidohydrolase activity"/>
    <property type="evidence" value="ECO:0007669"/>
    <property type="project" value="UniProtKB-UniRule"/>
</dbReference>
<feature type="domain" description="Neutral/alkaline non-lysosomal ceramidase N-terminal" evidence="7">
    <location>
        <begin position="96"/>
        <end position="638"/>
    </location>
</feature>
<organism evidence="9 10">
    <name type="scientific">Hydrocarboniphaga daqingensis</name>
    <dbReference type="NCBI Taxonomy" id="490188"/>
    <lineage>
        <taxon>Bacteria</taxon>
        <taxon>Pseudomonadati</taxon>
        <taxon>Pseudomonadota</taxon>
        <taxon>Gammaproteobacteria</taxon>
        <taxon>Nevskiales</taxon>
        <taxon>Nevskiaceae</taxon>
        <taxon>Hydrocarboniphaga</taxon>
    </lineage>
</organism>
<keyword evidence="6" id="KW-0732">Signal</keyword>
<feature type="active site" description="Nucleophile" evidence="3">
    <location>
        <position position="361"/>
    </location>
</feature>
<comment type="cofactor">
    <cofactor evidence="4">
        <name>Zn(2+)</name>
        <dbReference type="ChEBI" id="CHEBI:29105"/>
    </cofactor>
    <text evidence="4">Binds 1 zinc ion per subunit.</text>
</comment>
<dbReference type="InterPro" id="IPR031329">
    <property type="entry name" value="NEUT/ALK_ceramidase_N"/>
</dbReference>
<feature type="domain" description="Neutral/alkaline non-lysosomal ceramidase C-terminal" evidence="8">
    <location>
        <begin position="642"/>
        <end position="800"/>
    </location>
</feature>
<dbReference type="Pfam" id="PF04734">
    <property type="entry name" value="Ceramidase_alk"/>
    <property type="match status" value="1"/>
</dbReference>
<dbReference type="EC" id="3.5.1.23" evidence="5"/>
<dbReference type="Gene3D" id="2.60.40.2300">
    <property type="entry name" value="Neutral/alkaline non-lysosomal ceramidase, C-terminal domain"/>
    <property type="match status" value="1"/>
</dbReference>
<keyword evidence="5" id="KW-0746">Sphingolipid metabolism</keyword>
<reference evidence="9 10" key="1">
    <citation type="submission" date="2016-11" db="EMBL/GenBank/DDBJ databases">
        <authorList>
            <person name="Jaros S."/>
            <person name="Januszkiewicz K."/>
            <person name="Wedrychowicz H."/>
        </authorList>
    </citation>
    <scope>NUCLEOTIDE SEQUENCE [LARGE SCALE GENOMIC DNA]</scope>
    <source>
        <strain evidence="9 10">CGMCC 1.7049</strain>
    </source>
</reference>
<dbReference type="PANTHER" id="PTHR12670:SF1">
    <property type="entry name" value="NEUTRAL CERAMIDASE"/>
    <property type="match status" value="1"/>
</dbReference>